<protein>
    <submittedName>
        <fullName evidence="1">Uncharacterized protein</fullName>
    </submittedName>
</protein>
<dbReference type="Proteomes" id="UP000183287">
    <property type="component" value="Unassembled WGS sequence"/>
</dbReference>
<proteinExistence type="predicted"/>
<keyword evidence="2" id="KW-1185">Reference proteome</keyword>
<dbReference type="RefSeq" id="WP_143083562.1">
    <property type="nucleotide sequence ID" value="NZ_FOUB01000110.1"/>
</dbReference>
<reference evidence="2" key="1">
    <citation type="submission" date="2016-10" db="EMBL/GenBank/DDBJ databases">
        <authorList>
            <person name="Varghese N."/>
            <person name="Submissions S."/>
        </authorList>
    </citation>
    <scope>NUCLEOTIDE SEQUENCE [LARGE SCALE GENOMIC DNA]</scope>
    <source>
        <strain evidence="2">Nm44</strain>
    </source>
</reference>
<accession>A0A1I4WI26</accession>
<dbReference type="AlphaFoldDB" id="A0A1I4WI26"/>
<evidence type="ECO:0000313" key="1">
    <source>
        <dbReference type="EMBL" id="SFN13328.1"/>
    </source>
</evidence>
<dbReference type="EMBL" id="FOUB01000110">
    <property type="protein sequence ID" value="SFN13328.1"/>
    <property type="molecule type" value="Genomic_DNA"/>
</dbReference>
<gene>
    <name evidence="1" type="ORF">SAMN05421863_11104</name>
</gene>
<name>A0A1I4WI26_9PROT</name>
<evidence type="ECO:0000313" key="2">
    <source>
        <dbReference type="Proteomes" id="UP000183287"/>
    </source>
</evidence>
<organism evidence="1 2">
    <name type="scientific">Nitrosomonas communis</name>
    <dbReference type="NCBI Taxonomy" id="44574"/>
    <lineage>
        <taxon>Bacteria</taxon>
        <taxon>Pseudomonadati</taxon>
        <taxon>Pseudomonadota</taxon>
        <taxon>Betaproteobacteria</taxon>
        <taxon>Nitrosomonadales</taxon>
        <taxon>Nitrosomonadaceae</taxon>
        <taxon>Nitrosomonas</taxon>
    </lineage>
</organism>
<sequence length="69" mass="8079">MRNKWMTREKFEKFCNSGGCWIAIEGMVALVFYSDEKYMSYDDRSKAYPAESILAVMPLLAPEYPEEIK</sequence>